<keyword evidence="1" id="KW-0808">Transferase</keyword>
<protein>
    <submittedName>
        <fullName evidence="1">Class I SAM-dependent methyltransferase</fullName>
    </submittedName>
</protein>
<organism evidence="1 2">
    <name type="scientific">Thauera aminoaromatica</name>
    <dbReference type="NCBI Taxonomy" id="164330"/>
    <lineage>
        <taxon>Bacteria</taxon>
        <taxon>Pseudomonadati</taxon>
        <taxon>Pseudomonadota</taxon>
        <taxon>Betaproteobacteria</taxon>
        <taxon>Rhodocyclales</taxon>
        <taxon>Zoogloeaceae</taxon>
        <taxon>Thauera</taxon>
    </lineage>
</organism>
<dbReference type="GO" id="GO:0032259">
    <property type="term" value="P:methylation"/>
    <property type="evidence" value="ECO:0007669"/>
    <property type="project" value="UniProtKB-KW"/>
</dbReference>
<comment type="caution">
    <text evidence="1">The sequence shown here is derived from an EMBL/GenBank/DDBJ whole genome shotgun (WGS) entry which is preliminary data.</text>
</comment>
<sequence>RSAQPRVYVNGKTRVAKPFFVHSCTDYDGAVLAIFPRRADVDIEAFRDALNAVDWEDLGFVCDGRFLFTQRSLEHAPLPAAFEAFLPA</sequence>
<accession>A0A5C7S7S3</accession>
<name>A0A5C7S7S3_THASP</name>
<gene>
    <name evidence="1" type="ORF">E6Q80_19905</name>
</gene>
<dbReference type="Proteomes" id="UP000321192">
    <property type="component" value="Unassembled WGS sequence"/>
</dbReference>
<dbReference type="GO" id="GO:0008168">
    <property type="term" value="F:methyltransferase activity"/>
    <property type="evidence" value="ECO:0007669"/>
    <property type="project" value="UniProtKB-KW"/>
</dbReference>
<evidence type="ECO:0000313" key="1">
    <source>
        <dbReference type="EMBL" id="TXH79707.1"/>
    </source>
</evidence>
<proteinExistence type="predicted"/>
<dbReference type="AlphaFoldDB" id="A0A5C7S7S3"/>
<feature type="non-terminal residue" evidence="1">
    <location>
        <position position="1"/>
    </location>
</feature>
<dbReference type="EMBL" id="SSFD01000337">
    <property type="protein sequence ID" value="TXH79707.1"/>
    <property type="molecule type" value="Genomic_DNA"/>
</dbReference>
<evidence type="ECO:0000313" key="2">
    <source>
        <dbReference type="Proteomes" id="UP000321192"/>
    </source>
</evidence>
<reference evidence="1 2" key="1">
    <citation type="submission" date="2018-09" db="EMBL/GenBank/DDBJ databases">
        <title>Metagenome Assembled Genomes from an Advanced Water Purification Facility.</title>
        <authorList>
            <person name="Stamps B.W."/>
            <person name="Spear J.R."/>
        </authorList>
    </citation>
    <scope>NUCLEOTIDE SEQUENCE [LARGE SCALE GENOMIC DNA]</scope>
    <source>
        <strain evidence="1">Bin_27_1</strain>
    </source>
</reference>
<keyword evidence="1" id="KW-0489">Methyltransferase</keyword>